<sequence length="81" mass="9302">MFVLIRDILVILLPIMAIGFVLAAVRSGVQTFKGRDNDDDVNDGFLVEYGISPRMVRNNFGIYRHIFPLYSRYSLTLNCFI</sequence>
<protein>
    <submittedName>
        <fullName evidence="1">Uncharacterized protein</fullName>
    </submittedName>
</protein>
<accession>A0A2T6V9C8</accession>
<evidence type="ECO:0000313" key="2">
    <source>
        <dbReference type="Proteomes" id="UP000244700"/>
    </source>
</evidence>
<gene>
    <name evidence="1" type="ORF">C2R72_06840</name>
</gene>
<dbReference type="AlphaFoldDB" id="A0A2T6V9C8"/>
<comment type="caution">
    <text evidence="1">The sequence shown here is derived from an EMBL/GenBank/DDBJ whole genome shotgun (WGS) entry which is preliminary data.</text>
</comment>
<dbReference type="Proteomes" id="UP000244700">
    <property type="component" value="Unassembled WGS sequence"/>
</dbReference>
<dbReference type="EMBL" id="QBQT01000432">
    <property type="protein sequence ID" value="PUD74509.1"/>
    <property type="molecule type" value="Genomic_DNA"/>
</dbReference>
<evidence type="ECO:0000313" key="1">
    <source>
        <dbReference type="EMBL" id="PUD74509.1"/>
    </source>
</evidence>
<reference evidence="1 2" key="1">
    <citation type="submission" date="2018-01" db="EMBL/GenBank/DDBJ databases">
        <title>Helicobacter pylori genome-wide association study shows promise for predicting gastric cancer risk.</title>
        <authorList>
            <person name="Berthenet E."/>
            <person name="Yahara K."/>
            <person name="Thorell K."/>
            <person name="Pascoe B."/>
            <person name="Meric G."/>
            <person name="Mikhail J.M."/>
            <person name="Engstrand L."/>
            <person name="Enroth H."/>
            <person name="Burette A."/>
            <person name="Megraud F."/>
            <person name="Atherton J."/>
            <person name="Smith S."/>
            <person name="Wilkinson T.S."/>
            <person name="Hitchings M.D."/>
            <person name="Falush D."/>
            <person name="Sheppard S.K."/>
        </authorList>
    </citation>
    <scope>NUCLEOTIDE SEQUENCE [LARGE SCALE GENOMIC DNA]</scope>
    <source>
        <strain evidence="1 2">GIL237</strain>
    </source>
</reference>
<name>A0A2T6V9C8_HELPX</name>
<proteinExistence type="predicted"/>
<organism evidence="1 2">
    <name type="scientific">Helicobacter pylori</name>
    <name type="common">Campylobacter pylori</name>
    <dbReference type="NCBI Taxonomy" id="210"/>
    <lineage>
        <taxon>Bacteria</taxon>
        <taxon>Pseudomonadati</taxon>
        <taxon>Campylobacterota</taxon>
        <taxon>Epsilonproteobacteria</taxon>
        <taxon>Campylobacterales</taxon>
        <taxon>Helicobacteraceae</taxon>
        <taxon>Helicobacter</taxon>
    </lineage>
</organism>